<dbReference type="Pfam" id="PF13715">
    <property type="entry name" value="CarbopepD_reg_2"/>
    <property type="match status" value="1"/>
</dbReference>
<dbReference type="InterPro" id="IPR008969">
    <property type="entry name" value="CarboxyPept-like_regulatory"/>
</dbReference>
<evidence type="ECO:0000256" key="6">
    <source>
        <dbReference type="ARBA" id="ARBA00023136"/>
    </source>
</evidence>
<organism evidence="12 13">
    <name type="scientific">Pedobacter frigiditerrae</name>
    <dbReference type="NCBI Taxonomy" id="2530452"/>
    <lineage>
        <taxon>Bacteria</taxon>
        <taxon>Pseudomonadati</taxon>
        <taxon>Bacteroidota</taxon>
        <taxon>Sphingobacteriia</taxon>
        <taxon>Sphingobacteriales</taxon>
        <taxon>Sphingobacteriaceae</taxon>
        <taxon>Pedobacter</taxon>
    </lineage>
</organism>
<evidence type="ECO:0000256" key="5">
    <source>
        <dbReference type="ARBA" id="ARBA00023077"/>
    </source>
</evidence>
<dbReference type="Gene3D" id="2.170.130.10">
    <property type="entry name" value="TonB-dependent receptor, plug domain"/>
    <property type="match status" value="1"/>
</dbReference>
<evidence type="ECO:0000259" key="11">
    <source>
        <dbReference type="Pfam" id="PF07715"/>
    </source>
</evidence>
<sequence>MMRKNIIYSKTLVVLVIFSMLIAINGLSYAQQATLRSISGKVTGDGNSKEGLPGVNVSLKGKNSQLSITDVSGNYTVKVATGDVLVFSYIGYQTKEATVVAGQDVMNISLVNSINNLNDVVIVGYGTALRKDVTGSISSIKADDIAKSAATTFDQALQGRVAGVVINTNSGQPGGGISVQIRGISTLGANQEPLYVIDGVFYGGDVNGAIYTGGSPTTNPLATISPSDIESIDILKDASATAIYGSQASNGVVIVTTKKGKSGPPKINFDMSYGIQELPRYLPVMELPEYAAFRNVRDIQNFATPNPLFADPSVLGPGTNWQKAIFGTAPVQNYNVSLNGGDARTTYGLNFGHLNQDGIAIKSDFKRYNVRLNVETKVTSWLKLATNISGNRINENINNQDGNLVQLAIRQSPDIAVINPDGTYGGPSSSLFTLTNPFALTEINTNTRTRSEVYGSAYADITFLKDFVFRNEMAINYNYGQIVQFEPSYQFGQFPKAVSFSRRGSTAYNQNTFRSYISYNHTFAKIYKVNGTIGHESRLNTSSYVDATASGFFQNVISELNLGDPAKATSTSGKGQQAIDSYYARFNLTYNDKYIFTPTFRYDGSSKFAPGNRWNFTYAFALAYRLKEEKFLKSVDFISDLKLRLGYGLVNNQNIGDYVYGTSYRTTQTALGLGVLLDNVPNPNAKWETTKSSNIGIDAGFFNSRLQFTVDGYYKNTSNLLNSLSLPLYSGTTPQDQFTVAKLNAPTKNIGSIVNKGIEFSVNSINLKSKNFNWTTNITLSRNMNKVTSLITKDTNLPQYLGTDIVQQVTVGRSIGEFYGYIAEGVFKDGADLTNHANQGAIGVNGVWVGDIKFKDVNGDKIIDNKDQTYLGSPLPKFQYGMTNTFKYKQFDLTVFFNGNYGNKIFNQLKRTNEDLQSGFGLLQSVNNYARLALKDPSGSAADINNVYVTNADTKVPRISTSTLNNNNRVSTRYIEDGSYLRLKNLVLGYSLPYKMTQKLKIGYLRVYGNITNLFTITDYTGYDPEVGSRFQSAQSAGVDNGRYPSSRTYTFGIYAGF</sequence>
<dbReference type="InterPro" id="IPR012910">
    <property type="entry name" value="Plug_dom"/>
</dbReference>
<dbReference type="InterPro" id="IPR023996">
    <property type="entry name" value="TonB-dep_OMP_SusC/RagA"/>
</dbReference>
<dbReference type="InterPro" id="IPR037066">
    <property type="entry name" value="Plug_dom_sf"/>
</dbReference>
<dbReference type="Pfam" id="PF00593">
    <property type="entry name" value="TonB_dep_Rec_b-barrel"/>
    <property type="match status" value="1"/>
</dbReference>
<keyword evidence="13" id="KW-1185">Reference proteome</keyword>
<dbReference type="OrthoDB" id="9768177at2"/>
<dbReference type="InterPro" id="IPR023997">
    <property type="entry name" value="TonB-dep_OMP_SusC/RagA_CS"/>
</dbReference>
<evidence type="ECO:0000256" key="4">
    <source>
        <dbReference type="ARBA" id="ARBA00022692"/>
    </source>
</evidence>
<dbReference type="Proteomes" id="UP000292884">
    <property type="component" value="Unassembled WGS sequence"/>
</dbReference>
<evidence type="ECO:0000256" key="3">
    <source>
        <dbReference type="ARBA" id="ARBA00022452"/>
    </source>
</evidence>
<keyword evidence="6 8" id="KW-0472">Membrane</keyword>
<evidence type="ECO:0000256" key="2">
    <source>
        <dbReference type="ARBA" id="ARBA00022448"/>
    </source>
</evidence>
<dbReference type="InterPro" id="IPR000531">
    <property type="entry name" value="Beta-barrel_TonB"/>
</dbReference>
<dbReference type="SUPFAM" id="SSF49464">
    <property type="entry name" value="Carboxypeptidase regulatory domain-like"/>
    <property type="match status" value="1"/>
</dbReference>
<comment type="subcellular location">
    <subcellularLocation>
        <location evidence="1 8">Cell outer membrane</location>
        <topology evidence="1 8">Multi-pass membrane protein</topology>
    </subcellularLocation>
</comment>
<dbReference type="GO" id="GO:0009279">
    <property type="term" value="C:cell outer membrane"/>
    <property type="evidence" value="ECO:0007669"/>
    <property type="project" value="UniProtKB-SubCell"/>
</dbReference>
<keyword evidence="7 8" id="KW-0998">Cell outer membrane</keyword>
<feature type="domain" description="TonB-dependent receptor plug" evidence="11">
    <location>
        <begin position="131"/>
        <end position="252"/>
    </location>
</feature>
<evidence type="ECO:0000259" key="10">
    <source>
        <dbReference type="Pfam" id="PF00593"/>
    </source>
</evidence>
<dbReference type="InterPro" id="IPR036942">
    <property type="entry name" value="Beta-barrel_TonB_sf"/>
</dbReference>
<evidence type="ECO:0000313" key="13">
    <source>
        <dbReference type="Proteomes" id="UP000292884"/>
    </source>
</evidence>
<dbReference type="PROSITE" id="PS52016">
    <property type="entry name" value="TONB_DEPENDENT_REC_3"/>
    <property type="match status" value="1"/>
</dbReference>
<proteinExistence type="inferred from homology"/>
<keyword evidence="5 9" id="KW-0798">TonB box</keyword>
<evidence type="ECO:0000256" key="8">
    <source>
        <dbReference type="PROSITE-ProRule" id="PRU01360"/>
    </source>
</evidence>
<dbReference type="InterPro" id="IPR039426">
    <property type="entry name" value="TonB-dep_rcpt-like"/>
</dbReference>
<dbReference type="RefSeq" id="WP_131552728.1">
    <property type="nucleotide sequence ID" value="NZ_SJSK01000002.1"/>
</dbReference>
<comment type="similarity">
    <text evidence="8 9">Belongs to the TonB-dependent receptor family.</text>
</comment>
<name>A0A4R0MWZ1_9SPHI</name>
<comment type="caution">
    <text evidence="12">The sequence shown here is derived from an EMBL/GenBank/DDBJ whole genome shotgun (WGS) entry which is preliminary data.</text>
</comment>
<gene>
    <name evidence="12" type="ORF">EZ428_08535</name>
</gene>
<evidence type="ECO:0000256" key="1">
    <source>
        <dbReference type="ARBA" id="ARBA00004571"/>
    </source>
</evidence>
<dbReference type="SUPFAM" id="SSF56935">
    <property type="entry name" value="Porins"/>
    <property type="match status" value="1"/>
</dbReference>
<keyword evidence="3 8" id="KW-1134">Transmembrane beta strand</keyword>
<dbReference type="Gene3D" id="2.40.170.20">
    <property type="entry name" value="TonB-dependent receptor, beta-barrel domain"/>
    <property type="match status" value="1"/>
</dbReference>
<dbReference type="NCBIfam" id="TIGR04056">
    <property type="entry name" value="OMP_RagA_SusC"/>
    <property type="match status" value="1"/>
</dbReference>
<dbReference type="Gene3D" id="2.60.40.1120">
    <property type="entry name" value="Carboxypeptidase-like, regulatory domain"/>
    <property type="match status" value="1"/>
</dbReference>
<feature type="domain" description="TonB-dependent receptor-like beta-barrel" evidence="10">
    <location>
        <begin position="433"/>
        <end position="1014"/>
    </location>
</feature>
<keyword evidence="12" id="KW-0675">Receptor</keyword>
<protein>
    <submittedName>
        <fullName evidence="12">TonB-dependent receptor</fullName>
    </submittedName>
</protein>
<evidence type="ECO:0000313" key="12">
    <source>
        <dbReference type="EMBL" id="TCC91789.1"/>
    </source>
</evidence>
<dbReference type="NCBIfam" id="TIGR04057">
    <property type="entry name" value="SusC_RagA_signa"/>
    <property type="match status" value="1"/>
</dbReference>
<dbReference type="EMBL" id="SJSK01000002">
    <property type="protein sequence ID" value="TCC91789.1"/>
    <property type="molecule type" value="Genomic_DNA"/>
</dbReference>
<keyword evidence="2 8" id="KW-0813">Transport</keyword>
<accession>A0A4R0MWZ1</accession>
<keyword evidence="4 8" id="KW-0812">Transmembrane</keyword>
<evidence type="ECO:0000256" key="9">
    <source>
        <dbReference type="RuleBase" id="RU003357"/>
    </source>
</evidence>
<reference evidence="12 13" key="1">
    <citation type="submission" date="2019-02" db="EMBL/GenBank/DDBJ databases">
        <title>Pedobacter sp. RP-1-13 sp. nov., isolated from Arctic soil.</title>
        <authorList>
            <person name="Dahal R.H."/>
        </authorList>
    </citation>
    <scope>NUCLEOTIDE SEQUENCE [LARGE SCALE GENOMIC DNA]</scope>
    <source>
        <strain evidence="12 13">RP-1-13</strain>
    </source>
</reference>
<evidence type="ECO:0000256" key="7">
    <source>
        <dbReference type="ARBA" id="ARBA00023237"/>
    </source>
</evidence>
<dbReference type="AlphaFoldDB" id="A0A4R0MWZ1"/>
<dbReference type="Pfam" id="PF07715">
    <property type="entry name" value="Plug"/>
    <property type="match status" value="1"/>
</dbReference>